<dbReference type="InterPro" id="IPR036770">
    <property type="entry name" value="Ankyrin_rpt-contain_sf"/>
</dbReference>
<dbReference type="EMBL" id="CACVKT020007254">
    <property type="protein sequence ID" value="CAC5406546.1"/>
    <property type="molecule type" value="Genomic_DNA"/>
</dbReference>
<evidence type="ECO:0000256" key="3">
    <source>
        <dbReference type="PROSITE-ProRule" id="PRU00023"/>
    </source>
</evidence>
<dbReference type="PROSITE" id="PS50088">
    <property type="entry name" value="ANK_REPEAT"/>
    <property type="match status" value="1"/>
</dbReference>
<protein>
    <recommendedName>
        <fullName evidence="4">SOCS box domain-containing protein</fullName>
    </recommendedName>
</protein>
<reference evidence="5 6" key="1">
    <citation type="submission" date="2020-06" db="EMBL/GenBank/DDBJ databases">
        <authorList>
            <person name="Li R."/>
            <person name="Bekaert M."/>
        </authorList>
    </citation>
    <scope>NUCLEOTIDE SEQUENCE [LARGE SCALE GENOMIC DNA]</scope>
    <source>
        <strain evidence="6">wild</strain>
    </source>
</reference>
<dbReference type="Pfam" id="PF13857">
    <property type="entry name" value="Ank_5"/>
    <property type="match status" value="1"/>
</dbReference>
<keyword evidence="2 3" id="KW-0040">ANK repeat</keyword>
<dbReference type="SUPFAM" id="SSF48403">
    <property type="entry name" value="Ankyrin repeat"/>
    <property type="match status" value="1"/>
</dbReference>
<dbReference type="InterPro" id="IPR001496">
    <property type="entry name" value="SOCS_box"/>
</dbReference>
<dbReference type="Gene3D" id="1.25.40.20">
    <property type="entry name" value="Ankyrin repeat-containing domain"/>
    <property type="match status" value="2"/>
</dbReference>
<evidence type="ECO:0000256" key="1">
    <source>
        <dbReference type="ARBA" id="ARBA00022737"/>
    </source>
</evidence>
<gene>
    <name evidence="5" type="ORF">MCOR_40116</name>
</gene>
<evidence type="ECO:0000259" key="4">
    <source>
        <dbReference type="PROSITE" id="PS50225"/>
    </source>
</evidence>
<feature type="repeat" description="ANK" evidence="3">
    <location>
        <begin position="17"/>
        <end position="49"/>
    </location>
</feature>
<keyword evidence="1" id="KW-0677">Repeat</keyword>
<dbReference type="AlphaFoldDB" id="A0A6J8DES2"/>
<keyword evidence="6" id="KW-1185">Reference proteome</keyword>
<evidence type="ECO:0000313" key="5">
    <source>
        <dbReference type="EMBL" id="CAC5406546.1"/>
    </source>
</evidence>
<dbReference type="Proteomes" id="UP000507470">
    <property type="component" value="Unassembled WGS sequence"/>
</dbReference>
<dbReference type="PROSITE" id="PS50225">
    <property type="entry name" value="SOCS"/>
    <property type="match status" value="1"/>
</dbReference>
<feature type="domain" description="SOCS box" evidence="4">
    <location>
        <begin position="349"/>
        <end position="398"/>
    </location>
</feature>
<dbReference type="Pfam" id="PF07525">
    <property type="entry name" value="SOCS_box"/>
    <property type="match status" value="1"/>
</dbReference>
<dbReference type="SMART" id="SM00248">
    <property type="entry name" value="ANK"/>
    <property type="match status" value="4"/>
</dbReference>
<accession>A0A6J8DES2</accession>
<evidence type="ECO:0000256" key="2">
    <source>
        <dbReference type="ARBA" id="ARBA00023043"/>
    </source>
</evidence>
<dbReference type="InterPro" id="IPR002110">
    <property type="entry name" value="Ankyrin_rpt"/>
</dbReference>
<dbReference type="PANTHER" id="PTHR24171">
    <property type="entry name" value="ANKYRIN REPEAT DOMAIN-CONTAINING PROTEIN 39-RELATED"/>
    <property type="match status" value="1"/>
</dbReference>
<sequence length="408" mass="46301">MELLLSKHSNVNLQDNEGVTPLILAIRNQKTEGVKKLLSARSDISLLGNNGLDAFELCLTIEPKRAEYLNILDALTDYQNLDKNINVFFRKFWEYIKSNVSVADNETLDSVTCKILTTEEDVNVNLATNFDDSPVIYFCRHGCLQALRTLLRHKADVNHVGKLGMTALHHIINLTSQFEDRYAMTALLVKYGSNLNAASVTGERPLDVLVQNMIKDMNDLEVEEPKEDQCGLLTVNLSLLNLLVCGGADLCPVKPDTIEPKNRELSFRTMQPQNTNRSVLFVLISNGLFKTAEYLLRSGWDVKKEEWFDSFDVSKLDLKNITVDYNIYKRYEIGTRKAEFQSYLENIDTGPKSLANVCRNIIRHQLLMVSNGSEIETKISALPLPTKVKCFLSLKEFMNDDEIIQIKK</sequence>
<dbReference type="Pfam" id="PF12796">
    <property type="entry name" value="Ank_2"/>
    <property type="match status" value="1"/>
</dbReference>
<proteinExistence type="predicted"/>
<dbReference type="OrthoDB" id="6145465at2759"/>
<evidence type="ECO:0000313" key="6">
    <source>
        <dbReference type="Proteomes" id="UP000507470"/>
    </source>
</evidence>
<name>A0A6J8DES2_MYTCO</name>
<organism evidence="5 6">
    <name type="scientific">Mytilus coruscus</name>
    <name type="common">Sea mussel</name>
    <dbReference type="NCBI Taxonomy" id="42192"/>
    <lineage>
        <taxon>Eukaryota</taxon>
        <taxon>Metazoa</taxon>
        <taxon>Spiralia</taxon>
        <taxon>Lophotrochozoa</taxon>
        <taxon>Mollusca</taxon>
        <taxon>Bivalvia</taxon>
        <taxon>Autobranchia</taxon>
        <taxon>Pteriomorphia</taxon>
        <taxon>Mytilida</taxon>
        <taxon>Mytiloidea</taxon>
        <taxon>Mytilidae</taxon>
        <taxon>Mytilinae</taxon>
        <taxon>Mytilus</taxon>
    </lineage>
</organism>